<dbReference type="EMBL" id="QUZT01000038">
    <property type="protein sequence ID" value="TFY90979.1"/>
    <property type="molecule type" value="Genomic_DNA"/>
</dbReference>
<proteinExistence type="predicted"/>
<accession>A0A4Z0AXR7</accession>
<dbReference type="Proteomes" id="UP000297734">
    <property type="component" value="Unassembled WGS sequence"/>
</dbReference>
<evidence type="ECO:0000313" key="2">
    <source>
        <dbReference type="Proteomes" id="UP000297734"/>
    </source>
</evidence>
<sequence>MGDLLTIGNGGGSIEKFFGRARIARQLGSNVGGGLPPMAVGQLPTTWLTHCYRGQAPSHIWTSLFGRSHKAQALRISSCASISLRLRVFPARDGGWQMPHT</sequence>
<gene>
    <name evidence="1" type="ORF">DYL61_19405</name>
</gene>
<dbReference type="OrthoDB" id="7029997at2"/>
<reference evidence="1 2" key="1">
    <citation type="journal article" date="2019" name="Syst. Appl. Microbiol.">
        <title>New species of pathogenic Pseudomonas isolated from citrus in Tunisia: Proposal of Pseudomonas kairouanensis sp. nov. and Pseudomonas nabeulensis sp. nov.</title>
        <authorList>
            <person name="Oueslati M."/>
            <person name="Mulet M."/>
            <person name="Gomila M."/>
            <person name="Berge O."/>
            <person name="Hajlaoui M.R."/>
            <person name="Lalucat J."/>
            <person name="Sadfi-Zouaoui N."/>
            <person name="Garcia-Valdes E."/>
        </authorList>
    </citation>
    <scope>NUCLEOTIDE SEQUENCE [LARGE SCALE GENOMIC DNA]</scope>
    <source>
        <strain evidence="1 2">E10B</strain>
    </source>
</reference>
<organism evidence="1 2">
    <name type="scientific">Pseudomonas nabeulensis</name>
    <dbReference type="NCBI Taxonomy" id="2293833"/>
    <lineage>
        <taxon>Bacteria</taxon>
        <taxon>Pseudomonadati</taxon>
        <taxon>Pseudomonadota</taxon>
        <taxon>Gammaproteobacteria</taxon>
        <taxon>Pseudomonadales</taxon>
        <taxon>Pseudomonadaceae</taxon>
        <taxon>Pseudomonas</taxon>
    </lineage>
</organism>
<keyword evidence="2" id="KW-1185">Reference proteome</keyword>
<dbReference type="AlphaFoldDB" id="A0A4Z0AXR7"/>
<evidence type="ECO:0000313" key="1">
    <source>
        <dbReference type="EMBL" id="TFY90979.1"/>
    </source>
</evidence>
<name>A0A4Z0AXR7_9PSED</name>
<protein>
    <submittedName>
        <fullName evidence="1">Uncharacterized protein</fullName>
    </submittedName>
</protein>
<comment type="caution">
    <text evidence="1">The sequence shown here is derived from an EMBL/GenBank/DDBJ whole genome shotgun (WGS) entry which is preliminary data.</text>
</comment>